<reference evidence="2" key="1">
    <citation type="submission" date="2023-10" db="EMBL/GenBank/DDBJ databases">
        <title>Genome assembly of Pristionchus species.</title>
        <authorList>
            <person name="Yoshida K."/>
            <person name="Sommer R.J."/>
        </authorList>
    </citation>
    <scope>NUCLEOTIDE SEQUENCE</scope>
    <source>
        <strain evidence="2">RS0144</strain>
    </source>
</reference>
<dbReference type="Proteomes" id="UP001432027">
    <property type="component" value="Unassembled WGS sequence"/>
</dbReference>
<evidence type="ECO:0000256" key="1">
    <source>
        <dbReference type="SAM" id="MobiDB-lite"/>
    </source>
</evidence>
<sequence length="109" mass="12242">DKNINQVRCINHGIIPIMKEDRIAMDVGESGEKTPYRPEHDFSEATQDLDQSSQQRSCGRLWHPEFAAISNDKIAQGELASQVFGCESIGRFVYQMDDGTKGIRVTNRG</sequence>
<feature type="non-terminal residue" evidence="2">
    <location>
        <position position="1"/>
    </location>
</feature>
<gene>
    <name evidence="2" type="ORF">PENTCL1PPCAC_7181</name>
</gene>
<accession>A0AAV5SP75</accession>
<organism evidence="2 3">
    <name type="scientific">Pristionchus entomophagus</name>
    <dbReference type="NCBI Taxonomy" id="358040"/>
    <lineage>
        <taxon>Eukaryota</taxon>
        <taxon>Metazoa</taxon>
        <taxon>Ecdysozoa</taxon>
        <taxon>Nematoda</taxon>
        <taxon>Chromadorea</taxon>
        <taxon>Rhabditida</taxon>
        <taxon>Rhabditina</taxon>
        <taxon>Diplogasteromorpha</taxon>
        <taxon>Diplogasteroidea</taxon>
        <taxon>Neodiplogasteridae</taxon>
        <taxon>Pristionchus</taxon>
    </lineage>
</organism>
<feature type="compositionally biased region" description="Polar residues" evidence="1">
    <location>
        <begin position="44"/>
        <end position="56"/>
    </location>
</feature>
<proteinExistence type="predicted"/>
<keyword evidence="3" id="KW-1185">Reference proteome</keyword>
<name>A0AAV5SP75_9BILA</name>
<evidence type="ECO:0000313" key="2">
    <source>
        <dbReference type="EMBL" id="GMS85006.1"/>
    </source>
</evidence>
<dbReference type="EMBL" id="BTSX01000002">
    <property type="protein sequence ID" value="GMS85006.1"/>
    <property type="molecule type" value="Genomic_DNA"/>
</dbReference>
<feature type="compositionally biased region" description="Basic and acidic residues" evidence="1">
    <location>
        <begin position="26"/>
        <end position="43"/>
    </location>
</feature>
<feature type="region of interest" description="Disordered" evidence="1">
    <location>
        <begin position="26"/>
        <end position="56"/>
    </location>
</feature>
<dbReference type="AlphaFoldDB" id="A0AAV5SP75"/>
<protein>
    <submittedName>
        <fullName evidence="2">Uncharacterized protein</fullName>
    </submittedName>
</protein>
<evidence type="ECO:0000313" key="3">
    <source>
        <dbReference type="Proteomes" id="UP001432027"/>
    </source>
</evidence>
<comment type="caution">
    <text evidence="2">The sequence shown here is derived from an EMBL/GenBank/DDBJ whole genome shotgun (WGS) entry which is preliminary data.</text>
</comment>